<keyword evidence="3" id="KW-1185">Reference proteome</keyword>
<dbReference type="RefSeq" id="WP_158441658.1">
    <property type="nucleotide sequence ID" value="NZ_CBFHGK010000007.1"/>
</dbReference>
<feature type="compositionally biased region" description="Polar residues" evidence="1">
    <location>
        <begin position="38"/>
        <end position="48"/>
    </location>
</feature>
<reference evidence="2 3" key="1">
    <citation type="submission" date="2015-04" db="EMBL/GenBank/DDBJ databases">
        <authorList>
            <person name="Syromyatnikov M.Y."/>
            <person name="Popov V.N."/>
        </authorList>
    </citation>
    <scope>NUCLEOTIDE SEQUENCE [LARGE SCALE GENOMIC DNA]</scope>
    <source>
        <strain evidence="2 3">CECT 5292</strain>
    </source>
</reference>
<name>A0A0U1NMV5_9RHOB</name>
<accession>A0A0U1NMV5</accession>
<dbReference type="Proteomes" id="UP000048949">
    <property type="component" value="Unassembled WGS sequence"/>
</dbReference>
<protein>
    <submittedName>
        <fullName evidence="2">Uncharacterized protein</fullName>
    </submittedName>
</protein>
<evidence type="ECO:0000313" key="3">
    <source>
        <dbReference type="Proteomes" id="UP000048949"/>
    </source>
</evidence>
<evidence type="ECO:0000313" key="2">
    <source>
        <dbReference type="EMBL" id="CRK76037.1"/>
    </source>
</evidence>
<evidence type="ECO:0000256" key="1">
    <source>
        <dbReference type="SAM" id="MobiDB-lite"/>
    </source>
</evidence>
<gene>
    <name evidence="2" type="ORF">NIG5292_02094</name>
</gene>
<dbReference type="EMBL" id="CVQV01000011">
    <property type="protein sequence ID" value="CRK76037.1"/>
    <property type="molecule type" value="Genomic_DNA"/>
</dbReference>
<feature type="region of interest" description="Disordered" evidence="1">
    <location>
        <begin position="14"/>
        <end position="56"/>
    </location>
</feature>
<sequence length="56" mass="6272">MTAHPKWIKRLIAASETAQHHQMPWSRSSKKARLSEPRQATPTSSSLASERMKTAA</sequence>
<organism evidence="2 3">
    <name type="scientific">Nereida ignava</name>
    <dbReference type="NCBI Taxonomy" id="282199"/>
    <lineage>
        <taxon>Bacteria</taxon>
        <taxon>Pseudomonadati</taxon>
        <taxon>Pseudomonadota</taxon>
        <taxon>Alphaproteobacteria</taxon>
        <taxon>Rhodobacterales</taxon>
        <taxon>Roseobacteraceae</taxon>
        <taxon>Nereida</taxon>
    </lineage>
</organism>
<dbReference type="STRING" id="282199.GCA_001049735_02093"/>
<dbReference type="AlphaFoldDB" id="A0A0U1NMV5"/>
<proteinExistence type="predicted"/>